<dbReference type="Pfam" id="PF01219">
    <property type="entry name" value="DAGK_prokar"/>
    <property type="match status" value="1"/>
</dbReference>
<evidence type="ECO:0000256" key="7">
    <source>
        <dbReference type="ARBA" id="ARBA00022516"/>
    </source>
</evidence>
<name>A0A3B0SG57_9ZZZZ</name>
<evidence type="ECO:0000256" key="4">
    <source>
        <dbReference type="ARBA" id="ARBA00012133"/>
    </source>
</evidence>
<dbReference type="GO" id="GO:0006654">
    <property type="term" value="P:phosphatidic acid biosynthetic process"/>
    <property type="evidence" value="ECO:0007669"/>
    <property type="project" value="InterPro"/>
</dbReference>
<dbReference type="Gene3D" id="1.10.287.3610">
    <property type="match status" value="1"/>
</dbReference>
<dbReference type="InterPro" id="IPR036945">
    <property type="entry name" value="DAGK_sf"/>
</dbReference>
<keyword evidence="19" id="KW-0594">Phospholipid biosynthesis</keyword>
<organism evidence="23">
    <name type="scientific">hydrothermal vent metagenome</name>
    <dbReference type="NCBI Taxonomy" id="652676"/>
    <lineage>
        <taxon>unclassified sequences</taxon>
        <taxon>metagenomes</taxon>
        <taxon>ecological metagenomes</taxon>
    </lineage>
</organism>
<evidence type="ECO:0000256" key="21">
    <source>
        <dbReference type="ARBA" id="ARBA00031546"/>
    </source>
</evidence>
<keyword evidence="14" id="KW-0067">ATP-binding</keyword>
<evidence type="ECO:0000256" key="20">
    <source>
        <dbReference type="ARBA" id="ARBA00023264"/>
    </source>
</evidence>
<evidence type="ECO:0000256" key="15">
    <source>
        <dbReference type="ARBA" id="ARBA00022842"/>
    </source>
</evidence>
<evidence type="ECO:0000256" key="18">
    <source>
        <dbReference type="ARBA" id="ARBA00023136"/>
    </source>
</evidence>
<dbReference type="EMBL" id="UOEG01000200">
    <property type="protein sequence ID" value="VAV99956.1"/>
    <property type="molecule type" value="Genomic_DNA"/>
</dbReference>
<dbReference type="GO" id="GO:0004143">
    <property type="term" value="F:ATP-dependent diacylglycerol kinase activity"/>
    <property type="evidence" value="ECO:0007669"/>
    <property type="project" value="UniProtKB-EC"/>
</dbReference>
<keyword evidence="15" id="KW-0460">Magnesium</keyword>
<dbReference type="InterPro" id="IPR033718">
    <property type="entry name" value="DAGK_prok"/>
</dbReference>
<comment type="cofactor">
    <cofactor evidence="1">
        <name>Mg(2+)</name>
        <dbReference type="ChEBI" id="CHEBI:18420"/>
    </cofactor>
</comment>
<evidence type="ECO:0000256" key="11">
    <source>
        <dbReference type="ARBA" id="ARBA00022723"/>
    </source>
</evidence>
<dbReference type="PANTHER" id="PTHR34299">
    <property type="entry name" value="DIACYLGLYCEROL KINASE"/>
    <property type="match status" value="1"/>
</dbReference>
<evidence type="ECO:0000256" key="19">
    <source>
        <dbReference type="ARBA" id="ARBA00023209"/>
    </source>
</evidence>
<dbReference type="GO" id="GO:0005524">
    <property type="term" value="F:ATP binding"/>
    <property type="evidence" value="ECO:0007669"/>
    <property type="project" value="UniProtKB-KW"/>
</dbReference>
<keyword evidence="13 23" id="KW-0418">Kinase</keyword>
<feature type="transmembrane region" description="Helical" evidence="22">
    <location>
        <begin position="66"/>
        <end position="89"/>
    </location>
</feature>
<reference evidence="23" key="1">
    <citation type="submission" date="2018-06" db="EMBL/GenBank/DDBJ databases">
        <authorList>
            <person name="Zhirakovskaya E."/>
        </authorList>
    </citation>
    <scope>NUCLEOTIDE SEQUENCE</scope>
</reference>
<comment type="similarity">
    <text evidence="3">Belongs to the bacterial diacylglycerol kinase family.</text>
</comment>
<keyword evidence="10 22" id="KW-0812">Transmembrane</keyword>
<keyword evidence="12" id="KW-0547">Nucleotide-binding</keyword>
<accession>A0A3B0SG57</accession>
<evidence type="ECO:0000256" key="22">
    <source>
        <dbReference type="SAM" id="Phobius"/>
    </source>
</evidence>
<dbReference type="EC" id="2.7.1.107" evidence="4"/>
<evidence type="ECO:0000256" key="8">
    <source>
        <dbReference type="ARBA" id="ARBA00022519"/>
    </source>
</evidence>
<keyword evidence="7" id="KW-0444">Lipid biosynthesis</keyword>
<evidence type="ECO:0000256" key="9">
    <source>
        <dbReference type="ARBA" id="ARBA00022679"/>
    </source>
</evidence>
<evidence type="ECO:0000313" key="23">
    <source>
        <dbReference type="EMBL" id="VAV99956.1"/>
    </source>
</evidence>
<keyword evidence="8" id="KW-0997">Cell inner membrane</keyword>
<evidence type="ECO:0000256" key="17">
    <source>
        <dbReference type="ARBA" id="ARBA00023098"/>
    </source>
</evidence>
<gene>
    <name evidence="23" type="ORF">MNBD_ALPHA07-580</name>
</gene>
<evidence type="ECO:0000256" key="10">
    <source>
        <dbReference type="ARBA" id="ARBA00022692"/>
    </source>
</evidence>
<proteinExistence type="inferred from homology"/>
<comment type="subcellular location">
    <subcellularLocation>
        <location evidence="2">Cell inner membrane</location>
        <topology evidence="2">Multi-pass membrane protein</topology>
    </subcellularLocation>
</comment>
<keyword evidence="11" id="KW-0479">Metal-binding</keyword>
<evidence type="ECO:0000256" key="12">
    <source>
        <dbReference type="ARBA" id="ARBA00022741"/>
    </source>
</evidence>
<evidence type="ECO:0000256" key="2">
    <source>
        <dbReference type="ARBA" id="ARBA00004429"/>
    </source>
</evidence>
<evidence type="ECO:0000256" key="3">
    <source>
        <dbReference type="ARBA" id="ARBA00005967"/>
    </source>
</evidence>
<keyword evidence="16 22" id="KW-1133">Transmembrane helix</keyword>
<evidence type="ECO:0000256" key="1">
    <source>
        <dbReference type="ARBA" id="ARBA00001946"/>
    </source>
</evidence>
<dbReference type="PROSITE" id="PS01069">
    <property type="entry name" value="DAGK_PROKAR"/>
    <property type="match status" value="1"/>
</dbReference>
<keyword evidence="18 22" id="KW-0472">Membrane</keyword>
<keyword evidence="9 23" id="KW-0808">Transferase</keyword>
<feature type="transmembrane region" description="Helical" evidence="22">
    <location>
        <begin position="110"/>
        <end position="132"/>
    </location>
</feature>
<evidence type="ECO:0000256" key="5">
    <source>
        <dbReference type="ARBA" id="ARBA00017575"/>
    </source>
</evidence>
<evidence type="ECO:0000256" key="6">
    <source>
        <dbReference type="ARBA" id="ARBA00022475"/>
    </source>
</evidence>
<keyword evidence="6" id="KW-1003">Cell membrane</keyword>
<evidence type="ECO:0000256" key="14">
    <source>
        <dbReference type="ARBA" id="ARBA00022840"/>
    </source>
</evidence>
<protein>
    <recommendedName>
        <fullName evidence="5">Diacylglycerol kinase</fullName>
        <ecNumber evidence="4">2.7.1.107</ecNumber>
    </recommendedName>
    <alternativeName>
        <fullName evidence="21">Diglyceride kinase</fullName>
    </alternativeName>
</protein>
<evidence type="ECO:0000256" key="13">
    <source>
        <dbReference type="ARBA" id="ARBA00022777"/>
    </source>
</evidence>
<dbReference type="AlphaFoldDB" id="A0A3B0SG57"/>
<dbReference type="GO" id="GO:0046872">
    <property type="term" value="F:metal ion binding"/>
    <property type="evidence" value="ECO:0007669"/>
    <property type="project" value="UniProtKB-KW"/>
</dbReference>
<dbReference type="PANTHER" id="PTHR34299:SF1">
    <property type="entry name" value="DIACYLGLYCEROL KINASE"/>
    <property type="match status" value="1"/>
</dbReference>
<dbReference type="CDD" id="cd14264">
    <property type="entry name" value="DAGK_IM"/>
    <property type="match status" value="1"/>
</dbReference>
<keyword evidence="20" id="KW-1208">Phospholipid metabolism</keyword>
<dbReference type="InterPro" id="IPR000829">
    <property type="entry name" value="DAGK"/>
</dbReference>
<dbReference type="GO" id="GO:0005886">
    <property type="term" value="C:plasma membrane"/>
    <property type="evidence" value="ECO:0007669"/>
    <property type="project" value="UniProtKB-SubCell"/>
</dbReference>
<keyword evidence="17" id="KW-0443">Lipid metabolism</keyword>
<evidence type="ECO:0000256" key="16">
    <source>
        <dbReference type="ARBA" id="ARBA00022989"/>
    </source>
</evidence>
<sequence>MIRVQTKEKGPDMGDQQLKGMARIWAAFRNSAAGFGDIWRGEEAFRQECMAFIVAVPAAFWLGKDAFAAALLIASVLFILVVEVLNSAIEAVVDRIGPERHDLSRMAKDLGSLAVLLAALLAGMLWLAAIYVKLVG</sequence>